<evidence type="ECO:0000313" key="1">
    <source>
        <dbReference type="EMBL" id="GAA1742643.1"/>
    </source>
</evidence>
<evidence type="ECO:0008006" key="3">
    <source>
        <dbReference type="Google" id="ProtNLM"/>
    </source>
</evidence>
<protein>
    <recommendedName>
        <fullName evidence="3">Restriction endonuclease</fullName>
    </recommendedName>
</protein>
<evidence type="ECO:0000313" key="2">
    <source>
        <dbReference type="Proteomes" id="UP001500655"/>
    </source>
</evidence>
<dbReference type="Proteomes" id="UP001500655">
    <property type="component" value="Unassembled WGS sequence"/>
</dbReference>
<accession>A0ABN2JXK7</accession>
<sequence length="399" mass="43379">MTAPPAQMAGGAVCSAYGNDLIASVDHPVSGSGARIHVTTLLRMTTEAALRGYLLEEALAWLLRRGGYELLLDESDDPVDLRWSGQGLTVRGRGADHPADMLGELAFVAPLSLPVRLFVEARFRSAVTGLPEVRNAHGVVADVNDSVGSASGTGRAHRRHRYAYALFSTSGFSSGAQHYALAHEISLVDLSGPAFEWLRAPVQRAAAAVVELASHVKQEFPSAHPLPQAVLRHHVRLALEMTDRQPPATGGDAVWDPVGEYVTEIAWRMRQRLARGGDDELLLGFPPAPFPLALTARRPGGTDAFVAYARRNPTHPVWLLHKGGRRAVSWEVVPADGSEAYRLCFNLPGHLDSWLAGSDQGRAGDDDPLSSMLIHRVSKQGTEVFRLQYSPRQRDRTRP</sequence>
<name>A0ABN2JXK7_9ACTN</name>
<organism evidence="1 2">
    <name type="scientific">Luedemannella helvata</name>
    <dbReference type="NCBI Taxonomy" id="349315"/>
    <lineage>
        <taxon>Bacteria</taxon>
        <taxon>Bacillati</taxon>
        <taxon>Actinomycetota</taxon>
        <taxon>Actinomycetes</taxon>
        <taxon>Micromonosporales</taxon>
        <taxon>Micromonosporaceae</taxon>
        <taxon>Luedemannella</taxon>
    </lineage>
</organism>
<proteinExistence type="predicted"/>
<keyword evidence="2" id="KW-1185">Reference proteome</keyword>
<reference evidence="1 2" key="1">
    <citation type="journal article" date="2019" name="Int. J. Syst. Evol. Microbiol.">
        <title>The Global Catalogue of Microorganisms (GCM) 10K type strain sequencing project: providing services to taxonomists for standard genome sequencing and annotation.</title>
        <authorList>
            <consortium name="The Broad Institute Genomics Platform"/>
            <consortium name="The Broad Institute Genome Sequencing Center for Infectious Disease"/>
            <person name="Wu L."/>
            <person name="Ma J."/>
        </authorList>
    </citation>
    <scope>NUCLEOTIDE SEQUENCE [LARGE SCALE GENOMIC DNA]</scope>
    <source>
        <strain evidence="1 2">JCM 13249</strain>
    </source>
</reference>
<comment type="caution">
    <text evidence="1">The sequence shown here is derived from an EMBL/GenBank/DDBJ whole genome shotgun (WGS) entry which is preliminary data.</text>
</comment>
<dbReference type="EMBL" id="BAAALS010000004">
    <property type="protein sequence ID" value="GAA1742643.1"/>
    <property type="molecule type" value="Genomic_DNA"/>
</dbReference>
<gene>
    <name evidence="1" type="ORF">GCM10009681_11860</name>
</gene>